<keyword evidence="2" id="KW-1185">Reference proteome</keyword>
<gene>
    <name evidence="1" type="ORF">G3R48_13440</name>
</gene>
<dbReference type="Proteomes" id="UP000811844">
    <property type="component" value="Unassembled WGS sequence"/>
</dbReference>
<evidence type="ECO:0000313" key="2">
    <source>
        <dbReference type="Proteomes" id="UP000811844"/>
    </source>
</evidence>
<dbReference type="InterPro" id="IPR029063">
    <property type="entry name" value="SAM-dependent_MTases_sf"/>
</dbReference>
<dbReference type="PANTHER" id="PTHR38451">
    <property type="entry name" value="TRNA (ADENINE(22)-N(1))-METHYLTRANSFERASE"/>
    <property type="match status" value="1"/>
</dbReference>
<dbReference type="InterPro" id="IPR016876">
    <property type="entry name" value="UCP028234"/>
</dbReference>
<dbReference type="GO" id="GO:0008168">
    <property type="term" value="F:methyltransferase activity"/>
    <property type="evidence" value="ECO:0007669"/>
    <property type="project" value="UniProtKB-KW"/>
</dbReference>
<name>A0ABS5I4M4_9GAMM</name>
<dbReference type="SUPFAM" id="SSF53335">
    <property type="entry name" value="S-adenosyl-L-methionine-dependent methyltransferases"/>
    <property type="match status" value="1"/>
</dbReference>
<dbReference type="EMBL" id="JAAIKR010000014">
    <property type="protein sequence ID" value="MBR9728982.1"/>
    <property type="molecule type" value="Genomic_DNA"/>
</dbReference>
<dbReference type="RefSeq" id="WP_153665246.1">
    <property type="nucleotide sequence ID" value="NZ_JAAIKR010000014.1"/>
</dbReference>
<keyword evidence="1" id="KW-0489">Methyltransferase</keyword>
<sequence length="239" mass="27001">MKLSKRLQKILSMTPRGYQHIWDCCCDHGLLGSALIDHQVAPHIHFVDIVPTLMASVNAKLQQFHPSANWSTHCIDTAALPLARFERNTSQCDTKTQAQQLVIIAGVGADLMLSFIKAIAQLHPKICIDFLLCPVNNSFSLRQTIIELDCRLYQEALIEENGRFYELLLISLHRGNLHNPSSVNLIDVSAVGENMWQQTSTEVATRYLAKTLLHYQRLQQGKRNNVSKIIDAYRAIKLS</sequence>
<reference evidence="1 2" key="1">
    <citation type="submission" date="2020-02" db="EMBL/GenBank/DDBJ databases">
        <title>Shewanella WXL01 sp. nov., a marine bacterium isolated from green algae in Luhuitou Fringing Reef (Northern South China Sea).</title>
        <authorList>
            <person name="Wang X."/>
        </authorList>
    </citation>
    <scope>NUCLEOTIDE SEQUENCE [LARGE SCALE GENOMIC DNA]</scope>
    <source>
        <strain evidence="1 2">MCCC 1A01895</strain>
    </source>
</reference>
<evidence type="ECO:0000313" key="1">
    <source>
        <dbReference type="EMBL" id="MBR9728982.1"/>
    </source>
</evidence>
<comment type="caution">
    <text evidence="1">The sequence shown here is derived from an EMBL/GenBank/DDBJ whole genome shotgun (WGS) entry which is preliminary data.</text>
</comment>
<keyword evidence="1" id="KW-0808">Transferase</keyword>
<dbReference type="Gene3D" id="3.40.50.150">
    <property type="entry name" value="Vaccinia Virus protein VP39"/>
    <property type="match status" value="1"/>
</dbReference>
<dbReference type="PIRSF" id="PIRSF028234">
    <property type="entry name" value="UCP028234"/>
    <property type="match status" value="1"/>
</dbReference>
<accession>A0ABS5I4M4</accession>
<dbReference type="PANTHER" id="PTHR38451:SF1">
    <property type="entry name" value="TRNA (ADENINE(22)-N(1))-METHYLTRANSFERASE"/>
    <property type="match status" value="1"/>
</dbReference>
<dbReference type="Pfam" id="PF12847">
    <property type="entry name" value="Methyltransf_18"/>
    <property type="match status" value="1"/>
</dbReference>
<organism evidence="1 2">
    <name type="scientific">Shewanella intestini</name>
    <dbReference type="NCBI Taxonomy" id="2017544"/>
    <lineage>
        <taxon>Bacteria</taxon>
        <taxon>Pseudomonadati</taxon>
        <taxon>Pseudomonadota</taxon>
        <taxon>Gammaproteobacteria</taxon>
        <taxon>Alteromonadales</taxon>
        <taxon>Shewanellaceae</taxon>
        <taxon>Shewanella</taxon>
    </lineage>
</organism>
<dbReference type="GO" id="GO:0032259">
    <property type="term" value="P:methylation"/>
    <property type="evidence" value="ECO:0007669"/>
    <property type="project" value="UniProtKB-KW"/>
</dbReference>
<protein>
    <submittedName>
        <fullName evidence="1">SAM-dependent methyltransferase</fullName>
    </submittedName>
</protein>
<proteinExistence type="predicted"/>